<dbReference type="InterPro" id="IPR024983">
    <property type="entry name" value="CHAT_dom"/>
</dbReference>
<evidence type="ECO:0000313" key="2">
    <source>
        <dbReference type="EMBL" id="KAJ2926086.1"/>
    </source>
</evidence>
<dbReference type="EMBL" id="JANBPK010001084">
    <property type="protein sequence ID" value="KAJ2926086.1"/>
    <property type="molecule type" value="Genomic_DNA"/>
</dbReference>
<dbReference type="PANTHER" id="PTHR19959">
    <property type="entry name" value="KINESIN LIGHT CHAIN"/>
    <property type="match status" value="1"/>
</dbReference>
<protein>
    <recommendedName>
        <fullName evidence="1">CHAT domain-containing protein</fullName>
    </recommendedName>
</protein>
<accession>A0A9W8J057</accession>
<dbReference type="PANTHER" id="PTHR19959:SF119">
    <property type="entry name" value="FUNGAL LIPASE-LIKE DOMAIN-CONTAINING PROTEIN"/>
    <property type="match status" value="1"/>
</dbReference>
<comment type="caution">
    <text evidence="2">The sequence shown here is derived from an EMBL/GenBank/DDBJ whole genome shotgun (WGS) entry which is preliminary data.</text>
</comment>
<feature type="domain" description="CHAT" evidence="1">
    <location>
        <begin position="772"/>
        <end position="1060"/>
    </location>
</feature>
<proteinExistence type="predicted"/>
<dbReference type="Proteomes" id="UP001140091">
    <property type="component" value="Unassembled WGS sequence"/>
</dbReference>
<evidence type="ECO:0000259" key="1">
    <source>
        <dbReference type="Pfam" id="PF12770"/>
    </source>
</evidence>
<dbReference type="OrthoDB" id="9991317at2759"/>
<reference evidence="2" key="1">
    <citation type="submission" date="2022-06" db="EMBL/GenBank/DDBJ databases">
        <title>Genome Sequence of Candolleomyces eurysporus.</title>
        <authorList>
            <person name="Buettner E."/>
        </authorList>
    </citation>
    <scope>NUCLEOTIDE SEQUENCE</scope>
    <source>
        <strain evidence="2">VTCC 930004</strain>
    </source>
</reference>
<gene>
    <name evidence="2" type="ORF">H1R20_g11002</name>
</gene>
<feature type="non-terminal residue" evidence="2">
    <location>
        <position position="1061"/>
    </location>
</feature>
<dbReference type="Pfam" id="PF12770">
    <property type="entry name" value="CHAT"/>
    <property type="match status" value="1"/>
</dbReference>
<evidence type="ECO:0000313" key="3">
    <source>
        <dbReference type="Proteomes" id="UP001140091"/>
    </source>
</evidence>
<dbReference type="SUPFAM" id="SSF48452">
    <property type="entry name" value="TPR-like"/>
    <property type="match status" value="1"/>
</dbReference>
<name>A0A9W8J057_9AGAR</name>
<organism evidence="2 3">
    <name type="scientific">Candolleomyces eurysporus</name>
    <dbReference type="NCBI Taxonomy" id="2828524"/>
    <lineage>
        <taxon>Eukaryota</taxon>
        <taxon>Fungi</taxon>
        <taxon>Dikarya</taxon>
        <taxon>Basidiomycota</taxon>
        <taxon>Agaricomycotina</taxon>
        <taxon>Agaricomycetes</taxon>
        <taxon>Agaricomycetidae</taxon>
        <taxon>Agaricales</taxon>
        <taxon>Agaricineae</taxon>
        <taxon>Psathyrellaceae</taxon>
        <taxon>Candolleomyces</taxon>
    </lineage>
</organism>
<dbReference type="AlphaFoldDB" id="A0A9W8J057"/>
<dbReference type="Gene3D" id="1.25.40.10">
    <property type="entry name" value="Tetratricopeptide repeat domain"/>
    <property type="match status" value="3"/>
</dbReference>
<sequence length="1061" mass="118525">MTPQDSADLPGWLLNLGNALQLRSDRTDDIADLTQSISAKRKALELTPLDHSRLPSVLYNLGATLYRHFGVVGDMSSVDEAIRMQVEAVELTAPGDVELAQRFIGLAISYIGRFNRTGQPSDLDNALKAHENAQALTPQGHPQLSKIRSSLGDAYHGRFLISGAIQDINEAIFNRREAVKLTQIGHKDRPYELCALGRSIVQRYQHQGAGADLEESIPMMQEAIGMITEDEKRMPEFLVALGIALMARYEHREDMTDLEESISILQKSVSLTREGDPSLPERLNSLGSACHHRFKHSRDFIDIREAIEAREKAVALTPADDTRLIDYLNNLGSSYQLFYQVALDFRFIEQAISVEEKAIAVAPAGHAKNPSLFNNLSNSLLYRFDHTKDLSDIDKAISLKEEAIALCPPDHADLHSHIKNLGSAWRARFEATKELADIDKAILRYRESLELVPPLHSSQQALYDSIAYAFYIRSFTSKDNGDTEEAIAYYRLAATSSAGSARAKLEAADKWALVAQKRDRTDPEVLEAFDVAVNLWTMVGGLEKTVQHRHEVLQGNTTFILKAAAVAFEFGRIDKALEWLEQGRCVVWNQINHLRSPLDALRHHDENLAGRVLQLSKMLELAGSRERSFPCTIEEKMSLQQEVKSHTRMVKEWDELLATIHGIPGFEDFLQPTSYSQLLRHLPQDGSVVVINVHRDRCDALALSSEFDQPKHIPLPEFSDKQAERLHHRLQKRLAVFALSGRQEEDNEVTGRAMRALKRDAEGQDVVQDVLLVLWKTVVKPILDCMGLEPSDSPNKRIWWCTTGHLIFLPIHAAGIYDGTVHSTLFDYAVSSYIPTVSSLSNYLKKPRTIDSQVEGVLMVSQPNASGSLPLPGAKKEIELIHKLLKPHSIRCSTLESANATIEAVRKNMEDFTCIHFACHASQHPQKPFRSCFHLHDGPLELSRIIQSNLESADLAFLSACQTSAGDETLSEEAVHLAAGMMAAGYRSVVATMWTIRDEYAPGVAESFYRNLLGSEVGGRTEVDSSRAAFALHRATQELRMNLDALEASFLVWVPYVHFGL</sequence>
<dbReference type="InterPro" id="IPR011990">
    <property type="entry name" value="TPR-like_helical_dom_sf"/>
</dbReference>
<keyword evidence="3" id="KW-1185">Reference proteome</keyword>